<name>A0A839T882_AZOMA</name>
<sequence length="81" mass="8772">MRFVGEHLVRHAKARRENFPVEPSLLPQTPARRLRRTAGAAAWGQCLGGDQRAALHQGRGLAVEKIASPLGSAAKLITFTC</sequence>
<accession>A0A839T882</accession>
<dbReference type="Proteomes" id="UP000549250">
    <property type="component" value="Unassembled WGS sequence"/>
</dbReference>
<protein>
    <submittedName>
        <fullName evidence="1">Uncharacterized protein</fullName>
    </submittedName>
</protein>
<reference evidence="1 2" key="1">
    <citation type="submission" date="2020-08" db="EMBL/GenBank/DDBJ databases">
        <title>Genomic Encyclopedia of Type Strains, Phase III (KMG-III): the genomes of soil and plant-associated and newly described type strains.</title>
        <authorList>
            <person name="Whitman W."/>
        </authorList>
    </citation>
    <scope>NUCLEOTIDE SEQUENCE [LARGE SCALE GENOMIC DNA]</scope>
    <source>
        <strain evidence="1 2">CECT 4462</strain>
    </source>
</reference>
<gene>
    <name evidence="1" type="ORF">FHR87_003504</name>
</gene>
<dbReference type="RefSeq" id="WP_183167917.1">
    <property type="nucleotide sequence ID" value="NZ_JACHXI010000024.1"/>
</dbReference>
<evidence type="ECO:0000313" key="1">
    <source>
        <dbReference type="EMBL" id="MBB3105070.1"/>
    </source>
</evidence>
<proteinExistence type="predicted"/>
<dbReference type="AlphaFoldDB" id="A0A839T882"/>
<organism evidence="1 2">
    <name type="scientific">Azomonas macrocytogenes</name>
    <name type="common">Azotobacter macrocytogenes</name>
    <dbReference type="NCBI Taxonomy" id="69962"/>
    <lineage>
        <taxon>Bacteria</taxon>
        <taxon>Pseudomonadati</taxon>
        <taxon>Pseudomonadota</taxon>
        <taxon>Gammaproteobacteria</taxon>
        <taxon>Pseudomonadales</taxon>
        <taxon>Pseudomonadaceae</taxon>
        <taxon>Azomonas</taxon>
    </lineage>
</organism>
<evidence type="ECO:0000313" key="2">
    <source>
        <dbReference type="Proteomes" id="UP000549250"/>
    </source>
</evidence>
<dbReference type="EMBL" id="JACHXI010000024">
    <property type="protein sequence ID" value="MBB3105070.1"/>
    <property type="molecule type" value="Genomic_DNA"/>
</dbReference>
<keyword evidence="2" id="KW-1185">Reference proteome</keyword>
<comment type="caution">
    <text evidence="1">The sequence shown here is derived from an EMBL/GenBank/DDBJ whole genome shotgun (WGS) entry which is preliminary data.</text>
</comment>